<accession>A0A158D1E4</accession>
<evidence type="ECO:0000313" key="1">
    <source>
        <dbReference type="EMBL" id="SAK88323.1"/>
    </source>
</evidence>
<dbReference type="Proteomes" id="UP000054596">
    <property type="component" value="Unassembled WGS sequence"/>
</dbReference>
<dbReference type="Pfam" id="PF26125">
    <property type="entry name" value="AcrVA2-like"/>
    <property type="match status" value="1"/>
</dbReference>
<keyword evidence="2" id="KW-1185">Reference proteome</keyword>
<sequence>MNSKHPALAPARRTQDIERNVSRRAFDFLHALVATRETSPEPPPVRATKLGLIPAWQAWTRALEERDGERLPQFHLSSAPDYGPPSAVQAAMDLFVEAMRVNGTRWDEGASVEEAVQKFALLGSAAALYQVRPHAVIEPTEALQTWLAHTDISQDVPAALLKLPFPAIFIRFGPQMAQAVDATPWASVNRPLTTSGVYVLETLTANHRELVFMAVGVTLEHEQEMPHTLQLIFDDESDSLIDHVINLERKRAVGSDSSVAMIQMCIKVLLYLQTAGAVRIDDLHRHETIVPLAPANGKKASIEQRLAGRRKQVARRYNRIIVGPAQLPAQVIHHTPGEKAPHWRAGHMRMQAHGPQHSLRKLIFIAPTLIRADLLGETDQAPH</sequence>
<proteinExistence type="predicted"/>
<dbReference type="STRING" id="1777143.AWB82_06135"/>
<reference evidence="1" key="1">
    <citation type="submission" date="2016-01" db="EMBL/GenBank/DDBJ databases">
        <authorList>
            <person name="Peeters C."/>
        </authorList>
    </citation>
    <scope>NUCLEOTIDE SEQUENCE [LARGE SCALE GENOMIC DNA]</scope>
    <source>
        <strain evidence="1">LMG 29325</strain>
    </source>
</reference>
<evidence type="ECO:0000313" key="2">
    <source>
        <dbReference type="Proteomes" id="UP000054596"/>
    </source>
</evidence>
<protein>
    <submittedName>
        <fullName evidence="1">Uncharacterized protein</fullName>
    </submittedName>
</protein>
<dbReference type="RefSeq" id="WP_143756928.1">
    <property type="nucleotide sequence ID" value="NZ_FCOJ02000066.1"/>
</dbReference>
<name>A0A158D1E4_9BURK</name>
<organism evidence="1 2">
    <name type="scientific">Caballeronia glebae</name>
    <dbReference type="NCBI Taxonomy" id="1777143"/>
    <lineage>
        <taxon>Bacteria</taxon>
        <taxon>Pseudomonadati</taxon>
        <taxon>Pseudomonadota</taxon>
        <taxon>Betaproteobacteria</taxon>
        <taxon>Burkholderiales</taxon>
        <taxon>Burkholderiaceae</taxon>
        <taxon>Caballeronia</taxon>
    </lineage>
</organism>
<comment type="caution">
    <text evidence="1">The sequence shown here is derived from an EMBL/GenBank/DDBJ whole genome shotgun (WGS) entry which is preliminary data.</text>
</comment>
<dbReference type="EMBL" id="FCOJ02000066">
    <property type="protein sequence ID" value="SAK88323.1"/>
    <property type="molecule type" value="Genomic_DNA"/>
</dbReference>
<dbReference type="OrthoDB" id="8895745at2"/>
<dbReference type="InterPro" id="IPR058915">
    <property type="entry name" value="AcrVA2-like"/>
</dbReference>
<gene>
    <name evidence="1" type="ORF">AWB82_06135</name>
</gene>
<dbReference type="AlphaFoldDB" id="A0A158D1E4"/>